<dbReference type="GO" id="GO:1901255">
    <property type="term" value="P:nucleotide-excision repair involved in interstrand cross-link repair"/>
    <property type="evidence" value="ECO:0007669"/>
    <property type="project" value="TreeGrafter"/>
</dbReference>
<keyword evidence="6" id="KW-0378">Hydrolase</keyword>
<dbReference type="Gene3D" id="1.10.150.20">
    <property type="entry name" value="5' to 3' exonuclease, C-terminal subdomain"/>
    <property type="match status" value="1"/>
</dbReference>
<keyword evidence="8" id="KW-0234">DNA repair</keyword>
<evidence type="ECO:0000256" key="7">
    <source>
        <dbReference type="ARBA" id="ARBA00023125"/>
    </source>
</evidence>
<evidence type="ECO:0000256" key="2">
    <source>
        <dbReference type="ARBA" id="ARBA00010015"/>
    </source>
</evidence>
<protein>
    <submittedName>
        <fullName evidence="12">DNA repair protein (Rad1)</fullName>
    </submittedName>
</protein>
<dbReference type="EMBL" id="KQ257464">
    <property type="protein sequence ID" value="KNC97326.1"/>
    <property type="molecule type" value="Genomic_DNA"/>
</dbReference>
<dbReference type="SUPFAM" id="SSF52980">
    <property type="entry name" value="Restriction endonuclease-like"/>
    <property type="match status" value="1"/>
</dbReference>
<keyword evidence="5" id="KW-0227">DNA damage</keyword>
<dbReference type="InterPro" id="IPR010994">
    <property type="entry name" value="RuvA_2-like"/>
</dbReference>
<dbReference type="GO" id="GO:0000014">
    <property type="term" value="F:single-stranded DNA endodeoxyribonuclease activity"/>
    <property type="evidence" value="ECO:0007669"/>
    <property type="project" value="TreeGrafter"/>
</dbReference>
<dbReference type="Pfam" id="PF02732">
    <property type="entry name" value="ERCC4"/>
    <property type="match status" value="1"/>
</dbReference>
<dbReference type="RefSeq" id="XP_016605366.1">
    <property type="nucleotide sequence ID" value="XM_016755418.1"/>
</dbReference>
<evidence type="ECO:0000256" key="8">
    <source>
        <dbReference type="ARBA" id="ARBA00023204"/>
    </source>
</evidence>
<dbReference type="NCBIfam" id="TIGR00596">
    <property type="entry name" value="rad1"/>
    <property type="match status" value="1"/>
</dbReference>
<proteinExistence type="inferred from homology"/>
<dbReference type="Gene3D" id="3.40.50.10130">
    <property type="match status" value="1"/>
</dbReference>
<evidence type="ECO:0000256" key="1">
    <source>
        <dbReference type="ARBA" id="ARBA00004123"/>
    </source>
</evidence>
<gene>
    <name evidence="12" type="ORF">SPPG_07256</name>
</gene>
<dbReference type="AlphaFoldDB" id="A0A0L0H8M0"/>
<dbReference type="GO" id="GO:0000724">
    <property type="term" value="P:double-strand break repair via homologous recombination"/>
    <property type="evidence" value="ECO:0007669"/>
    <property type="project" value="TreeGrafter"/>
</dbReference>
<dbReference type="CDD" id="cd20078">
    <property type="entry name" value="XPF_nuclease_XPF_euk"/>
    <property type="match status" value="1"/>
</dbReference>
<evidence type="ECO:0000313" key="13">
    <source>
        <dbReference type="Proteomes" id="UP000053201"/>
    </source>
</evidence>
<dbReference type="FunFam" id="3.40.50.10130:FF:000002">
    <property type="entry name" value="DNA repair endonuclease XPF"/>
    <property type="match status" value="1"/>
</dbReference>
<dbReference type="eggNOG" id="KOG0442">
    <property type="taxonomic scope" value="Eukaryota"/>
</dbReference>
<evidence type="ECO:0000256" key="5">
    <source>
        <dbReference type="ARBA" id="ARBA00022763"/>
    </source>
</evidence>
<evidence type="ECO:0000256" key="9">
    <source>
        <dbReference type="ARBA" id="ARBA00023242"/>
    </source>
</evidence>
<feature type="domain" description="ERCC4" evidence="11">
    <location>
        <begin position="805"/>
        <end position="885"/>
    </location>
</feature>
<keyword evidence="7" id="KW-0238">DNA-binding</keyword>
<dbReference type="InterPro" id="IPR006167">
    <property type="entry name" value="XPF"/>
</dbReference>
<dbReference type="PANTHER" id="PTHR10150">
    <property type="entry name" value="DNA REPAIR ENDONUCLEASE XPF"/>
    <property type="match status" value="1"/>
</dbReference>
<dbReference type="InterPro" id="IPR011335">
    <property type="entry name" value="Restrct_endonuc-II-like"/>
</dbReference>
<accession>A0A0L0H8M0</accession>
<dbReference type="InterPro" id="IPR047520">
    <property type="entry name" value="XPF_nuclease"/>
</dbReference>
<dbReference type="SMART" id="SM00891">
    <property type="entry name" value="ERCC4"/>
    <property type="match status" value="1"/>
</dbReference>
<feature type="compositionally biased region" description="Basic residues" evidence="10">
    <location>
        <begin position="473"/>
        <end position="486"/>
    </location>
</feature>
<dbReference type="PANTHER" id="PTHR10150:SF0">
    <property type="entry name" value="DNA REPAIR ENDONUCLEASE XPF"/>
    <property type="match status" value="1"/>
</dbReference>
<evidence type="ECO:0000313" key="12">
    <source>
        <dbReference type="EMBL" id="KNC97326.1"/>
    </source>
</evidence>
<dbReference type="OrthoDB" id="361020at2759"/>
<dbReference type="GO" id="GO:0003684">
    <property type="term" value="F:damaged DNA binding"/>
    <property type="evidence" value="ECO:0007669"/>
    <property type="project" value="TreeGrafter"/>
</dbReference>
<organism evidence="12 13">
    <name type="scientific">Spizellomyces punctatus (strain DAOM BR117)</name>
    <dbReference type="NCBI Taxonomy" id="645134"/>
    <lineage>
        <taxon>Eukaryota</taxon>
        <taxon>Fungi</taxon>
        <taxon>Fungi incertae sedis</taxon>
        <taxon>Chytridiomycota</taxon>
        <taxon>Chytridiomycota incertae sedis</taxon>
        <taxon>Chytridiomycetes</taxon>
        <taxon>Spizellomycetales</taxon>
        <taxon>Spizellomycetaceae</taxon>
        <taxon>Spizellomyces</taxon>
    </lineage>
</organism>
<dbReference type="FunCoup" id="A0A0L0H8M0">
    <property type="interactions" value="611"/>
</dbReference>
<dbReference type="GO" id="GO:0003697">
    <property type="term" value="F:single-stranded DNA binding"/>
    <property type="evidence" value="ECO:0007669"/>
    <property type="project" value="InterPro"/>
</dbReference>
<name>A0A0L0H8M0_SPIPD</name>
<keyword evidence="9" id="KW-0539">Nucleus</keyword>
<evidence type="ECO:0000256" key="3">
    <source>
        <dbReference type="ARBA" id="ARBA00022722"/>
    </source>
</evidence>
<comment type="subcellular location">
    <subcellularLocation>
        <location evidence="1">Nucleus</location>
    </subcellularLocation>
</comment>
<sequence>MPVELLEFHRSMVEDLMPSAVTPLKSSSALAATAPRGSEGKGDGLLIAAKGLGLRRILLTFLQVYSDPRNLVLLLNTPSREVDVLREDLMAAIAARTPLEGANKVHPNLFKVINNETPASDRSDLYRSGGVLSVTSRILVVDMLNKVLPFDLVLGIIVNHAHRVTETSTEAFILRLYRDENKIGFIKALSDEPEAFTHGFWKLERSMKLLFLRHVFLWPRFHMRVHETLEGLGKVHVIESQVPYTQSMRDIQAGLVDCIDQCLAELRRSNPTIDAEEFTVENAFFRSFDQLIRVQLDPIWHRVSQKTKQLVGDLKILRKLLSYLVSYDCVTFNSFLETIVAANASEPSAVFRSEASQSQWLFLDAAHTVLSAARQRVYRRVVGATGNLEAGIPPGVEPVLEEQPKWRALIDALRVIEADRSELLGRGEVPGPVLIMVEGDRACTQLREVLADCDLTVVKPEAEEKPLRETFTKQRKKGQIRSSQKRSRSEDAIDETLEQEGVLVEHTDAQIEKEGQRRGVSFSSTGSEQLLNRLIQKYFRWKGGMSAVTRNLFNKSRAGGGSKSGSTNVSANEASRGRGRGGRGAPPNKRRRVRGGSASATPETGRTPDIGESSIHTTFEQEAAQIAEFLSQADPVATVADDIQERPPEDEDVLEPEAYFGIVDPSSSIVIRPYASTSTSFAGGSAANGDDDARVLEDLRPSYIVIYDPDLGFIRRVEVFRALNPTHPLQVHFLVYSNSVEEQRFLSQIRREKTAFEKLIREKSIMAIPIDQDGRTPRDPEEEFWQKLDTRLAGGQRIPANEKNQVIVDVREFRSSLPSLLHARRMTLRACTLEVGDYVLSPQICVERKSISDLIQSLKSGRLYTQCEAMSLHYKIPVLLIEFDKDKAFSLHLDRDIRGEIDARDVGSRLALLCLHFPKLRIVWSSSAAATAEIVEDLKKNQEEPSMDDAMAVGVDNPETIDSAFNITPSDVLRSLPGITSKNYRYVMSKVQNLRELSEMPLERCQQLLGQEFGKMLYAFFRKNPKEEDM</sequence>
<dbReference type="InterPro" id="IPR006166">
    <property type="entry name" value="ERCC4_domain"/>
</dbReference>
<dbReference type="GeneID" id="27690482"/>
<keyword evidence="13" id="KW-1185">Reference proteome</keyword>
<dbReference type="SUPFAM" id="SSF47781">
    <property type="entry name" value="RuvA domain 2-like"/>
    <property type="match status" value="1"/>
</dbReference>
<feature type="compositionally biased region" description="Basic and acidic residues" evidence="10">
    <location>
        <begin position="503"/>
        <end position="517"/>
    </location>
</feature>
<evidence type="ECO:0000256" key="6">
    <source>
        <dbReference type="ARBA" id="ARBA00022801"/>
    </source>
</evidence>
<comment type="similarity">
    <text evidence="2">Belongs to the XPF family.</text>
</comment>
<reference evidence="12 13" key="1">
    <citation type="submission" date="2009-08" db="EMBL/GenBank/DDBJ databases">
        <title>The Genome Sequence of Spizellomyces punctatus strain DAOM BR117.</title>
        <authorList>
            <consortium name="The Broad Institute Genome Sequencing Platform"/>
            <person name="Russ C."/>
            <person name="Cuomo C."/>
            <person name="Shea T."/>
            <person name="Young S.K."/>
            <person name="Zeng Q."/>
            <person name="Koehrsen M."/>
            <person name="Haas B."/>
            <person name="Borodovsky M."/>
            <person name="Guigo R."/>
            <person name="Alvarado L."/>
            <person name="Berlin A."/>
            <person name="Bochicchio J."/>
            <person name="Borenstein D."/>
            <person name="Chapman S."/>
            <person name="Chen Z."/>
            <person name="Engels R."/>
            <person name="Freedman E."/>
            <person name="Gellesch M."/>
            <person name="Goldberg J."/>
            <person name="Griggs A."/>
            <person name="Gujja S."/>
            <person name="Heiman D."/>
            <person name="Hepburn T."/>
            <person name="Howarth C."/>
            <person name="Jen D."/>
            <person name="Larson L."/>
            <person name="Lewis B."/>
            <person name="Mehta T."/>
            <person name="Park D."/>
            <person name="Pearson M."/>
            <person name="Roberts A."/>
            <person name="Saif S."/>
            <person name="Shenoy N."/>
            <person name="Sisk P."/>
            <person name="Stolte C."/>
            <person name="Sykes S."/>
            <person name="Thomson T."/>
            <person name="Walk T."/>
            <person name="White J."/>
            <person name="Yandava C."/>
            <person name="Burger G."/>
            <person name="Gray M.W."/>
            <person name="Holland P.W.H."/>
            <person name="King N."/>
            <person name="Lang F.B.F."/>
            <person name="Roger A.J."/>
            <person name="Ruiz-Trillo I."/>
            <person name="Lander E."/>
            <person name="Nusbaum C."/>
        </authorList>
    </citation>
    <scope>NUCLEOTIDE SEQUENCE [LARGE SCALE GENOMIC DNA]</scope>
    <source>
        <strain evidence="12 13">DAOM BR117</strain>
    </source>
</reference>
<dbReference type="GO" id="GO:0000712">
    <property type="term" value="P:resolution of meiotic recombination intermediates"/>
    <property type="evidence" value="ECO:0007669"/>
    <property type="project" value="TreeGrafter"/>
</dbReference>
<dbReference type="VEuPathDB" id="FungiDB:SPPG_07256"/>
<evidence type="ECO:0000256" key="10">
    <source>
        <dbReference type="SAM" id="MobiDB-lite"/>
    </source>
</evidence>
<dbReference type="STRING" id="645134.A0A0L0H8M0"/>
<keyword evidence="3" id="KW-0540">Nuclease</keyword>
<dbReference type="Proteomes" id="UP000053201">
    <property type="component" value="Unassembled WGS sequence"/>
</dbReference>
<evidence type="ECO:0000256" key="4">
    <source>
        <dbReference type="ARBA" id="ARBA00022759"/>
    </source>
</evidence>
<feature type="region of interest" description="Disordered" evidence="10">
    <location>
        <begin position="468"/>
        <end position="524"/>
    </location>
</feature>
<keyword evidence="4" id="KW-0255">Endonuclease</keyword>
<evidence type="ECO:0000259" key="11">
    <source>
        <dbReference type="SMART" id="SM00891"/>
    </source>
</evidence>
<feature type="region of interest" description="Disordered" evidence="10">
    <location>
        <begin position="554"/>
        <end position="613"/>
    </location>
</feature>
<dbReference type="InParanoid" id="A0A0L0H8M0"/>
<dbReference type="GO" id="GO:0000110">
    <property type="term" value="C:nucleotide-excision repair factor 1 complex"/>
    <property type="evidence" value="ECO:0007669"/>
    <property type="project" value="TreeGrafter"/>
</dbReference>
<dbReference type="OMA" id="THILDIM"/>